<evidence type="ECO:0000256" key="1">
    <source>
        <dbReference type="ARBA" id="ARBA00002550"/>
    </source>
</evidence>
<keyword evidence="4" id="KW-0175">Coiled coil</keyword>
<feature type="compositionally biased region" description="Pro residues" evidence="5">
    <location>
        <begin position="1175"/>
        <end position="1184"/>
    </location>
</feature>
<feature type="repeat" description="TPR" evidence="3">
    <location>
        <begin position="1239"/>
        <end position="1272"/>
    </location>
</feature>
<dbReference type="SUPFAM" id="SSF48452">
    <property type="entry name" value="TPR-like"/>
    <property type="match status" value="1"/>
</dbReference>
<gene>
    <name evidence="6" type="ORF">D9757_012498</name>
</gene>
<feature type="region of interest" description="Disordered" evidence="5">
    <location>
        <begin position="953"/>
        <end position="973"/>
    </location>
</feature>
<evidence type="ECO:0000256" key="4">
    <source>
        <dbReference type="SAM" id="Coils"/>
    </source>
</evidence>
<name>A0A8H5GH58_9AGAR</name>
<feature type="compositionally biased region" description="Basic residues" evidence="5">
    <location>
        <begin position="1090"/>
        <end position="1101"/>
    </location>
</feature>
<evidence type="ECO:0000256" key="5">
    <source>
        <dbReference type="SAM" id="MobiDB-lite"/>
    </source>
</evidence>
<accession>A0A8H5GH58</accession>
<feature type="region of interest" description="Disordered" evidence="5">
    <location>
        <begin position="1152"/>
        <end position="1192"/>
    </location>
</feature>
<dbReference type="InterPro" id="IPR051722">
    <property type="entry name" value="Endocytosis_PI4K-reg_protein"/>
</dbReference>
<dbReference type="OrthoDB" id="29013at2759"/>
<feature type="compositionally biased region" description="Gly residues" evidence="5">
    <location>
        <begin position="909"/>
        <end position="919"/>
    </location>
</feature>
<sequence>MMSKERHYWNQLRSALTAGQWSSSSPAKTPNGYSLPWSELFRKFNKHCKGYADVATVAEQTQVLGLLLGSDSDQNSLLSPEEYPLELGDECILLPERAEEVKAGYEVLKKLESSNFDTLNFALAYYAYALSDPSECLNHLAKVPDTAHVQNHIPLPTTLRASTLAVPGSRAPTVASTNASNSTLGAGDSAASMTSISIPEIRDGRAWAITETIRSLCLQGMSHEKLNPSNPLVALKSYSAAFPLLSIVETELTSLSLPTTATIASGHSEKVDFSSFTRFREAWRWVERLLWRAIVLACRIFDVNHDHRPGTGARAISLPCKEHDSLWTWLDHYSNCSAYWPANFCPSHRSTISVIYLRALVLRYGDTSSSPSSFLPHPASSLPPSYLSSSSSSSSSPPSQWMHTARNLIQEYRAVLNVSTRFPKAGERNYKVEDFADLCVAVWESMVVSRGRGRGSGGSGGSGEEYAGWVLDVLWWSTRLTFNSYTIQRHLTRLLYVSGDAGLARRMLRLYVQVVSKAHQAGVASGLSGGELKLEADGDREWVYMCVFGARMICRGVGNALGVGVGAGSNIGGGGGGASIKETTDDLKEAGELIEKAKTRLDMSDKESSGSVDLAEGIWLTCLAFKQHDPDARPVQLAKAHQLLIRSVETWPTPAAHYHLALSYARYVPPPPPPLPPPSTFTQDNEHPHPQTQTHPGHTLQNTEIAVHYAATAAEGNPSEIRYWHLLVLLSAKMEKWEAAFGALESGVEIGEEDVEGEGGRGVEEGEQEGAMRNGCDVVQGHGPEGSSRSRLTIPSTNGHIIDGLPQSNAKSPLFPAQAQAPPPQTPIYTLGPKADDRSPELLNTLPRSSELLQPFLDHPQPSDREEFEYALQLRMTQVAVVEYVEGAEGAAEKLPEVFQWIAEKRGVGSAGTGSGSGGHSHHSRSSHEISRTRAASAGEHMDMRLRAPSELALSTTSPSNSQHGDDEEEEGRQSLELAAALAAVPPSMGLGPIGLENGTATLARVGQSLSTLDSAELQPPIPIMILPATPDGTGSANGNGGLGFDAVEEKTEYVEKRENPMGSVDFLPDNSLHVQTQAAVSHDRDASKSKKMQQKLKSRVQKGGVRISSISKKIGHGVVRNGSLRKFSSTPDFHAALRPISYQASSIHSRRRLSAANSQASGEATTAEEGGLSSPPPPPPPALPSAVSNSKWNSRTLRENRLLSDLWLMSAATFRRLGKIEQAKGAIQEAEVRDDANPGVWVQLGLYYVALKRPAAAIEAFQKALFISPDDVTASVHLSRMYLFPEETESRSHGGHGHGRFAPLPNSENVDLAAGLLAHLTKGVGWDVAEAWYFLAKAYGMQGRKERERESLEMALRLSENRGVRDFGVALGLCL</sequence>
<dbReference type="PANTHER" id="PTHR23083">
    <property type="entry name" value="TETRATRICOPEPTIDE REPEAT PROTEIN, TPR"/>
    <property type="match status" value="1"/>
</dbReference>
<dbReference type="InterPro" id="IPR011990">
    <property type="entry name" value="TPR-like_helical_dom_sf"/>
</dbReference>
<evidence type="ECO:0000313" key="7">
    <source>
        <dbReference type="Proteomes" id="UP000518752"/>
    </source>
</evidence>
<dbReference type="Proteomes" id="UP000518752">
    <property type="component" value="Unassembled WGS sequence"/>
</dbReference>
<evidence type="ECO:0000256" key="2">
    <source>
        <dbReference type="ARBA" id="ARBA00038251"/>
    </source>
</evidence>
<feature type="compositionally biased region" description="Polar residues" evidence="5">
    <location>
        <begin position="1156"/>
        <end position="1165"/>
    </location>
</feature>
<feature type="region of interest" description="Disordered" evidence="5">
    <location>
        <begin position="1080"/>
        <end position="1106"/>
    </location>
</feature>
<feature type="region of interest" description="Disordered" evidence="5">
    <location>
        <begin position="909"/>
        <end position="937"/>
    </location>
</feature>
<feature type="compositionally biased region" description="Polar residues" evidence="5">
    <location>
        <begin position="953"/>
        <end position="963"/>
    </location>
</feature>
<evidence type="ECO:0000313" key="6">
    <source>
        <dbReference type="EMBL" id="KAF5364728.1"/>
    </source>
</evidence>
<dbReference type="PANTHER" id="PTHR23083:SF464">
    <property type="entry name" value="TETRATRICOPEPTIDE REPEAT DOMAIN 7, ISOFORM A"/>
    <property type="match status" value="1"/>
</dbReference>
<feature type="region of interest" description="Disordered" evidence="5">
    <location>
        <begin position="671"/>
        <end position="697"/>
    </location>
</feature>
<evidence type="ECO:0000256" key="3">
    <source>
        <dbReference type="PROSITE-ProRule" id="PRU00339"/>
    </source>
</evidence>
<keyword evidence="7" id="KW-1185">Reference proteome</keyword>
<protein>
    <recommendedName>
        <fullName evidence="8">TPR-like protein</fullName>
    </recommendedName>
</protein>
<organism evidence="6 7">
    <name type="scientific">Collybiopsis confluens</name>
    <dbReference type="NCBI Taxonomy" id="2823264"/>
    <lineage>
        <taxon>Eukaryota</taxon>
        <taxon>Fungi</taxon>
        <taxon>Dikarya</taxon>
        <taxon>Basidiomycota</taxon>
        <taxon>Agaricomycotina</taxon>
        <taxon>Agaricomycetes</taxon>
        <taxon>Agaricomycetidae</taxon>
        <taxon>Agaricales</taxon>
        <taxon>Marasmiineae</taxon>
        <taxon>Omphalotaceae</taxon>
        <taxon>Collybiopsis</taxon>
    </lineage>
</organism>
<dbReference type="PROSITE" id="PS50005">
    <property type="entry name" value="TPR"/>
    <property type="match status" value="2"/>
</dbReference>
<comment type="similarity">
    <text evidence="2">Belongs to the YPP1 family.</text>
</comment>
<comment type="caution">
    <text evidence="6">The sequence shown here is derived from an EMBL/GenBank/DDBJ whole genome shotgun (WGS) entry which is preliminary data.</text>
</comment>
<dbReference type="InterPro" id="IPR019734">
    <property type="entry name" value="TPR_rpt"/>
</dbReference>
<dbReference type="EMBL" id="JAACJN010000182">
    <property type="protein sequence ID" value="KAF5364728.1"/>
    <property type="molecule type" value="Genomic_DNA"/>
</dbReference>
<proteinExistence type="inferred from homology"/>
<feature type="coiled-coil region" evidence="4">
    <location>
        <begin position="580"/>
        <end position="607"/>
    </location>
</feature>
<dbReference type="SMART" id="SM00028">
    <property type="entry name" value="TPR"/>
    <property type="match status" value="4"/>
</dbReference>
<comment type="function">
    <text evidence="1">Involved in endocytosis.</text>
</comment>
<keyword evidence="3" id="KW-0802">TPR repeat</keyword>
<dbReference type="Pfam" id="PF13181">
    <property type="entry name" value="TPR_8"/>
    <property type="match status" value="1"/>
</dbReference>
<reference evidence="6 7" key="1">
    <citation type="journal article" date="2020" name="ISME J.">
        <title>Uncovering the hidden diversity of litter-decomposition mechanisms in mushroom-forming fungi.</title>
        <authorList>
            <person name="Floudas D."/>
            <person name="Bentzer J."/>
            <person name="Ahren D."/>
            <person name="Johansson T."/>
            <person name="Persson P."/>
            <person name="Tunlid A."/>
        </authorList>
    </citation>
    <scope>NUCLEOTIDE SEQUENCE [LARGE SCALE GENOMIC DNA]</scope>
    <source>
        <strain evidence="6 7">CBS 406.79</strain>
    </source>
</reference>
<dbReference type="Gene3D" id="1.25.40.10">
    <property type="entry name" value="Tetratricopeptide repeat domain"/>
    <property type="match status" value="1"/>
</dbReference>
<feature type="repeat" description="TPR" evidence="3">
    <location>
        <begin position="1330"/>
        <end position="1363"/>
    </location>
</feature>
<evidence type="ECO:0008006" key="8">
    <source>
        <dbReference type="Google" id="ProtNLM"/>
    </source>
</evidence>